<protein>
    <recommendedName>
        <fullName evidence="4">TonB-dependent receptor plug domain-containing protein</fullName>
    </recommendedName>
</protein>
<organism evidence="2 3">
    <name type="scientific">Formosa undariae</name>
    <dbReference type="NCBI Taxonomy" id="1325436"/>
    <lineage>
        <taxon>Bacteria</taxon>
        <taxon>Pseudomonadati</taxon>
        <taxon>Bacteroidota</taxon>
        <taxon>Flavobacteriia</taxon>
        <taxon>Flavobacteriales</taxon>
        <taxon>Flavobacteriaceae</taxon>
        <taxon>Formosa</taxon>
    </lineage>
</organism>
<feature type="transmembrane region" description="Helical" evidence="1">
    <location>
        <begin position="22"/>
        <end position="40"/>
    </location>
</feature>
<name>A0ABV5F4T6_9FLAO</name>
<evidence type="ECO:0000313" key="2">
    <source>
        <dbReference type="EMBL" id="MFB9054456.1"/>
    </source>
</evidence>
<sequence>MNFIKLDKHTAKNTAMLAKKRIFQYVINFAFTLLALGLFAQEKSNSDLASDNPEYFNTYAQEKFFLHTNKTMYFSGEKIWWQAYVVSDFSNKPMLETVNLHIALYDSNKTLLQKTMFYSNDGIAYGDLKLSDSLNSGTYYLSVDTQWSKNFKSKYIRELQIINIKPEGVQENTSSDNELTSEIGDLNIDFYPESGTILNGIKNTINFKLNSEALSLHEALPVFIIDNTSGQAIARSSTNHLGLGSVSFVYQPKHSYTAQINYKNKAVKFDLPSANTSGIIIQEHDDLKGSDVEAGFTIHFSKDLISKYHNDTFFAIIHRNQKARYVLPVVINKKYTKYKLPFSEDHFFNGVNTLSIFNKNNQPVAERHFFSKTKQNLEITILPQAVVGDSMELAVKMPKSMGPARLSIAIVPEGSKLNKNNKNISESLLLEPYLDVLPTYNTDTLSKQTLDLITQIYATKTTRNPFKSAEPLFQPETGIKIAGSVNANLIANESYKVMLTSTTSSVLQVVDLKQDNKFVFDNLVMQKDSKYNLALIDKTGSIQKARFFVYNTQINYKDEIVLNYNSNTPRILKSNDENFYHPQKPLFLKDAEQLEEVKLYGKENKQPKFVDLHSNKPHTLGAGFTKQYIIEEQDKRLSTLVDFLNRQAGISASVINASVIVNSTRGSSSFLGGYGTQVDSTGNTPTPKMLLIFDGQPMIDHDVLYGLRMSQVEDVSFNSLGAGYGFRGTDGVLHVNTKKGGGSDSIVPPLYQESTLDIGFTAANQMYSNFPMQFISTQSKIYYEALDWKPNVLLAPNRETILKIYKGQHKNILLTVNGMNQEGALIYKQEIIDLTEKL</sequence>
<evidence type="ECO:0008006" key="4">
    <source>
        <dbReference type="Google" id="ProtNLM"/>
    </source>
</evidence>
<evidence type="ECO:0000256" key="1">
    <source>
        <dbReference type="SAM" id="Phobius"/>
    </source>
</evidence>
<proteinExistence type="predicted"/>
<gene>
    <name evidence="2" type="ORF">ACFFVB_15310</name>
</gene>
<dbReference type="Proteomes" id="UP001589605">
    <property type="component" value="Unassembled WGS sequence"/>
</dbReference>
<accession>A0ABV5F4T6</accession>
<keyword evidence="1" id="KW-1133">Transmembrane helix</keyword>
<comment type="caution">
    <text evidence="2">The sequence shown here is derived from an EMBL/GenBank/DDBJ whole genome shotgun (WGS) entry which is preliminary data.</text>
</comment>
<keyword evidence="1" id="KW-0812">Transmembrane</keyword>
<dbReference type="EMBL" id="JBHMEZ010000013">
    <property type="protein sequence ID" value="MFB9054456.1"/>
    <property type="molecule type" value="Genomic_DNA"/>
</dbReference>
<dbReference type="RefSeq" id="WP_382384095.1">
    <property type="nucleotide sequence ID" value="NZ_JBHMEZ010000013.1"/>
</dbReference>
<keyword evidence="1" id="KW-0472">Membrane</keyword>
<evidence type="ECO:0000313" key="3">
    <source>
        <dbReference type="Proteomes" id="UP001589605"/>
    </source>
</evidence>
<reference evidence="2 3" key="1">
    <citation type="submission" date="2024-09" db="EMBL/GenBank/DDBJ databases">
        <authorList>
            <person name="Sun Q."/>
            <person name="Mori K."/>
        </authorList>
    </citation>
    <scope>NUCLEOTIDE SEQUENCE [LARGE SCALE GENOMIC DNA]</scope>
    <source>
        <strain evidence="2 3">CECT 8286</strain>
    </source>
</reference>
<keyword evidence="3" id="KW-1185">Reference proteome</keyword>
<dbReference type="Gene3D" id="2.60.40.1930">
    <property type="match status" value="1"/>
</dbReference>